<dbReference type="EMBL" id="CQEM01000009">
    <property type="protein sequence ID" value="CNL21877.1"/>
    <property type="molecule type" value="Genomic_DNA"/>
</dbReference>
<organism evidence="8 9">
    <name type="scientific">Yersinia aleksiciae</name>
    <dbReference type="NCBI Taxonomy" id="263819"/>
    <lineage>
        <taxon>Bacteria</taxon>
        <taxon>Pseudomonadati</taxon>
        <taxon>Pseudomonadota</taxon>
        <taxon>Gammaproteobacteria</taxon>
        <taxon>Enterobacterales</taxon>
        <taxon>Yersiniaceae</taxon>
        <taxon>Yersinia</taxon>
    </lineage>
</organism>
<keyword evidence="8" id="KW-0969">Cilium</keyword>
<protein>
    <submittedName>
        <fullName evidence="8">Flagellar hook-associated protein FlgL</fullName>
    </submittedName>
</protein>
<dbReference type="PANTHER" id="PTHR42792:SF1">
    <property type="entry name" value="FLAGELLAR HOOK-ASSOCIATED PROTEIN 3"/>
    <property type="match status" value="1"/>
</dbReference>
<evidence type="ECO:0000256" key="3">
    <source>
        <dbReference type="ARBA" id="ARBA00005709"/>
    </source>
</evidence>
<comment type="similarity">
    <text evidence="3">Belongs to the bacterial flagellin family.</text>
</comment>
<sequence>MRISSTNLSKIMMESISQRTFDYAKLDQQLKTGKRINQISDDPVASMQLAHLEKSKKSVEQYQTNISRLSGNLTAQEANLTSLDNQLLSIHNKLLTAKNSNHSATQSAILGREVDMLIEGVITDLNSQNSEGNYLFSGTKSNVKPIVYDQVQNIYIYQGNSDSRETIVSDGVTMTENTHLSSAFSTSNNNLEILSDLKKLVDKMVDPNISPSSYSQDISDMLAATDVAAGKVGGMITELGARQNRLDHLKNIHDDIQIVNANLEKDLSGVDIFKVNAELQDNMLSTKISHNIYSKISQLSLFNYL</sequence>
<evidence type="ECO:0000256" key="4">
    <source>
        <dbReference type="ARBA" id="ARBA00022525"/>
    </source>
</evidence>
<evidence type="ECO:0000256" key="1">
    <source>
        <dbReference type="ARBA" id="ARBA00004365"/>
    </source>
</evidence>
<feature type="domain" description="Flagellin N-terminal" evidence="7">
    <location>
        <begin position="3"/>
        <end position="140"/>
    </location>
</feature>
<keyword evidence="8" id="KW-0282">Flagellum</keyword>
<feature type="coiled-coil region" evidence="6">
    <location>
        <begin position="52"/>
        <end position="86"/>
    </location>
</feature>
<gene>
    <name evidence="8" type="primary">flgL_2</name>
    <name evidence="8" type="ORF">ERS008460_02234</name>
</gene>
<dbReference type="GO" id="GO:0005198">
    <property type="term" value="F:structural molecule activity"/>
    <property type="evidence" value="ECO:0007669"/>
    <property type="project" value="InterPro"/>
</dbReference>
<keyword evidence="8" id="KW-0966">Cell projection</keyword>
<dbReference type="GO" id="GO:0005576">
    <property type="term" value="C:extracellular region"/>
    <property type="evidence" value="ECO:0007669"/>
    <property type="project" value="UniProtKB-SubCell"/>
</dbReference>
<dbReference type="GeneID" id="61903293"/>
<evidence type="ECO:0000313" key="8">
    <source>
        <dbReference type="EMBL" id="CNL21877.1"/>
    </source>
</evidence>
<dbReference type="Proteomes" id="UP000040088">
    <property type="component" value="Unassembled WGS sequence"/>
</dbReference>
<evidence type="ECO:0000313" key="9">
    <source>
        <dbReference type="Proteomes" id="UP000040088"/>
    </source>
</evidence>
<dbReference type="InterPro" id="IPR001492">
    <property type="entry name" value="Flagellin"/>
</dbReference>
<proteinExistence type="inferred from homology"/>
<dbReference type="GO" id="GO:0009288">
    <property type="term" value="C:bacterial-type flagellum"/>
    <property type="evidence" value="ECO:0007669"/>
    <property type="project" value="UniProtKB-SubCell"/>
</dbReference>
<dbReference type="Gene3D" id="1.20.1330.10">
    <property type="entry name" value="f41 fragment of flagellin, N-terminal domain"/>
    <property type="match status" value="1"/>
</dbReference>
<keyword evidence="4" id="KW-0964">Secreted</keyword>
<dbReference type="InterPro" id="IPR001029">
    <property type="entry name" value="Flagellin_N"/>
</dbReference>
<dbReference type="OrthoDB" id="9768249at2"/>
<reference evidence="9" key="1">
    <citation type="submission" date="2015-03" db="EMBL/GenBank/DDBJ databases">
        <authorList>
            <consortium name="Pathogen Informatics"/>
        </authorList>
    </citation>
    <scope>NUCLEOTIDE SEQUENCE [LARGE SCALE GENOMIC DNA]</scope>
    <source>
        <strain evidence="9">IP27925</strain>
    </source>
</reference>
<keyword evidence="5" id="KW-0975">Bacterial flagellum</keyword>
<dbReference type="AlphaFoldDB" id="A0A0T9U633"/>
<dbReference type="PANTHER" id="PTHR42792">
    <property type="entry name" value="FLAGELLIN"/>
    <property type="match status" value="1"/>
</dbReference>
<evidence type="ECO:0000259" key="7">
    <source>
        <dbReference type="Pfam" id="PF00669"/>
    </source>
</evidence>
<accession>A0A0T9U633</accession>
<keyword evidence="6" id="KW-0175">Coiled coil</keyword>
<evidence type="ECO:0000256" key="6">
    <source>
        <dbReference type="SAM" id="Coils"/>
    </source>
</evidence>
<dbReference type="SUPFAM" id="SSF64518">
    <property type="entry name" value="Phase 1 flagellin"/>
    <property type="match status" value="1"/>
</dbReference>
<dbReference type="Pfam" id="PF00669">
    <property type="entry name" value="Flagellin_N"/>
    <property type="match status" value="1"/>
</dbReference>
<name>A0A0T9U633_YERAE</name>
<dbReference type="RefSeq" id="WP_071840477.1">
    <property type="nucleotide sequence ID" value="NZ_CABMLM010000012.1"/>
</dbReference>
<evidence type="ECO:0000256" key="2">
    <source>
        <dbReference type="ARBA" id="ARBA00004613"/>
    </source>
</evidence>
<evidence type="ECO:0000256" key="5">
    <source>
        <dbReference type="ARBA" id="ARBA00023143"/>
    </source>
</evidence>
<comment type="subcellular location">
    <subcellularLocation>
        <location evidence="1">Bacterial flagellum</location>
    </subcellularLocation>
    <subcellularLocation>
        <location evidence="2">Secreted</location>
    </subcellularLocation>
</comment>